<name>A0A6J6CH46_9ZZZZ</name>
<accession>A0A6J6CH46</accession>
<dbReference type="EMBL" id="CAEZSV010000042">
    <property type="protein sequence ID" value="CAB4549483.1"/>
    <property type="molecule type" value="Genomic_DNA"/>
</dbReference>
<gene>
    <name evidence="1" type="ORF">UFOPK1506_00348</name>
</gene>
<dbReference type="AlphaFoldDB" id="A0A6J6CH46"/>
<sequence>MSDTTISAGATGPAGPAGPMTVASLVVASNGATSIMGGSRGLRTPEDRERFLALRNGPDIAAILVGGASAATEPYRSAPHPLIVFSRSHEPTTFPGATMVSGPVPSIPEFIAQLRRKFANTILCEGGVELIHLLLADELIDSFFISRVAATGDGHFLDENLLRSKMTLVSTETINQTTFERYERASR</sequence>
<reference evidence="1" key="1">
    <citation type="submission" date="2020-05" db="EMBL/GenBank/DDBJ databases">
        <authorList>
            <person name="Chiriac C."/>
            <person name="Salcher M."/>
            <person name="Ghai R."/>
            <person name="Kavagutti S V."/>
        </authorList>
    </citation>
    <scope>NUCLEOTIDE SEQUENCE</scope>
</reference>
<proteinExistence type="predicted"/>
<dbReference type="SUPFAM" id="SSF53597">
    <property type="entry name" value="Dihydrofolate reductase-like"/>
    <property type="match status" value="1"/>
</dbReference>
<evidence type="ECO:0000313" key="1">
    <source>
        <dbReference type="EMBL" id="CAB4549483.1"/>
    </source>
</evidence>
<dbReference type="InterPro" id="IPR024072">
    <property type="entry name" value="DHFR-like_dom_sf"/>
</dbReference>
<dbReference type="Gene3D" id="3.40.430.10">
    <property type="entry name" value="Dihydrofolate Reductase, subunit A"/>
    <property type="match status" value="1"/>
</dbReference>
<protein>
    <submittedName>
        <fullName evidence="1">Unannotated protein</fullName>
    </submittedName>
</protein>
<organism evidence="1">
    <name type="scientific">freshwater metagenome</name>
    <dbReference type="NCBI Taxonomy" id="449393"/>
    <lineage>
        <taxon>unclassified sequences</taxon>
        <taxon>metagenomes</taxon>
        <taxon>ecological metagenomes</taxon>
    </lineage>
</organism>